<proteinExistence type="predicted"/>
<accession>A0A7J6X6X8</accession>
<evidence type="ECO:0000313" key="1">
    <source>
        <dbReference type="EMBL" id="KAF5205389.1"/>
    </source>
</evidence>
<dbReference type="OrthoDB" id="10579550at2759"/>
<organism evidence="1 2">
    <name type="scientific">Thalictrum thalictroides</name>
    <name type="common">Rue-anemone</name>
    <name type="synonym">Anemone thalictroides</name>
    <dbReference type="NCBI Taxonomy" id="46969"/>
    <lineage>
        <taxon>Eukaryota</taxon>
        <taxon>Viridiplantae</taxon>
        <taxon>Streptophyta</taxon>
        <taxon>Embryophyta</taxon>
        <taxon>Tracheophyta</taxon>
        <taxon>Spermatophyta</taxon>
        <taxon>Magnoliopsida</taxon>
        <taxon>Ranunculales</taxon>
        <taxon>Ranunculaceae</taxon>
        <taxon>Thalictroideae</taxon>
        <taxon>Thalictrum</taxon>
    </lineage>
</organism>
<dbReference type="Proteomes" id="UP000554482">
    <property type="component" value="Unassembled WGS sequence"/>
</dbReference>
<protein>
    <submittedName>
        <fullName evidence="1">Uncharacterized protein</fullName>
    </submittedName>
</protein>
<dbReference type="EMBL" id="JABWDY010004134">
    <property type="protein sequence ID" value="KAF5205389.1"/>
    <property type="molecule type" value="Genomic_DNA"/>
</dbReference>
<name>A0A7J6X6X8_THATH</name>
<comment type="caution">
    <text evidence="1">The sequence shown here is derived from an EMBL/GenBank/DDBJ whole genome shotgun (WGS) entry which is preliminary data.</text>
</comment>
<gene>
    <name evidence="1" type="ORF">FRX31_005032</name>
</gene>
<dbReference type="AlphaFoldDB" id="A0A7J6X6X8"/>
<evidence type="ECO:0000313" key="2">
    <source>
        <dbReference type="Proteomes" id="UP000554482"/>
    </source>
</evidence>
<reference evidence="1 2" key="1">
    <citation type="submission" date="2020-06" db="EMBL/GenBank/DDBJ databases">
        <title>Transcriptomic and genomic resources for Thalictrum thalictroides and T. hernandezii: Facilitating candidate gene discovery in an emerging model plant lineage.</title>
        <authorList>
            <person name="Arias T."/>
            <person name="Riano-Pachon D.M."/>
            <person name="Di Stilio V.S."/>
        </authorList>
    </citation>
    <scope>NUCLEOTIDE SEQUENCE [LARGE SCALE GENOMIC DNA]</scope>
    <source>
        <strain evidence="2">cv. WT478/WT964</strain>
        <tissue evidence="1">Leaves</tissue>
    </source>
</reference>
<sequence length="193" mass="21931">MGEIAGEIKIHLEVEGEEGLYNLSIDRDRIDGREVGIEENIAIEDHINLFGISFHLGGKPGFRDLELKKVYLCSSNRVISINLGNCDSIVVRDEDRREGFRQIHQSAIDFFSDRNHIIIGFNLSKLKFHLTELGINLSANFVDLTEKGIKNWEKGVAKHLHKKKMVFSNCDSDLAKGSISAHFSRKLYIQLNH</sequence>
<keyword evidence="2" id="KW-1185">Reference proteome</keyword>